<dbReference type="RefSeq" id="WP_406788620.1">
    <property type="nucleotide sequence ID" value="NZ_JBJIAA010000013.1"/>
</dbReference>
<proteinExistence type="predicted"/>
<sequence>MMMLVEEFELLSSKPISELNKSELKTIYEIRNSYEMLESGTLMSKVIPDGTFKNYINNGEYSKTVVGCVAKAQDTAGLKTYNDYFNTFGLGYDGSPYKNPAKDSMYVMRLQQITMKILRYLLEELLTRNWENFRKHVI</sequence>
<dbReference type="Proteomes" id="UP001623592">
    <property type="component" value="Unassembled WGS sequence"/>
</dbReference>
<name>A0ABW8THI8_9CLOT</name>
<comment type="caution">
    <text evidence="1">The sequence shown here is derived from an EMBL/GenBank/DDBJ whole genome shotgun (WGS) entry which is preliminary data.</text>
</comment>
<reference evidence="1 2" key="1">
    <citation type="submission" date="2024-11" db="EMBL/GenBank/DDBJ databases">
        <authorList>
            <person name="Heng Y.C."/>
            <person name="Lim A.C.H."/>
            <person name="Lee J.K.Y."/>
            <person name="Kittelmann S."/>
        </authorList>
    </citation>
    <scope>NUCLEOTIDE SEQUENCE [LARGE SCALE GENOMIC DNA]</scope>
    <source>
        <strain evidence="1 2">WILCCON 0114</strain>
    </source>
</reference>
<evidence type="ECO:0000313" key="2">
    <source>
        <dbReference type="Proteomes" id="UP001623592"/>
    </source>
</evidence>
<protein>
    <submittedName>
        <fullName evidence="1">Uncharacterized protein</fullName>
    </submittedName>
</protein>
<organism evidence="1 2">
    <name type="scientific">Clostridium neuense</name>
    <dbReference type="NCBI Taxonomy" id="1728934"/>
    <lineage>
        <taxon>Bacteria</taxon>
        <taxon>Bacillati</taxon>
        <taxon>Bacillota</taxon>
        <taxon>Clostridia</taxon>
        <taxon>Eubacteriales</taxon>
        <taxon>Clostridiaceae</taxon>
        <taxon>Clostridium</taxon>
    </lineage>
</organism>
<dbReference type="EMBL" id="JBJIAA010000013">
    <property type="protein sequence ID" value="MFL0251973.1"/>
    <property type="molecule type" value="Genomic_DNA"/>
</dbReference>
<keyword evidence="2" id="KW-1185">Reference proteome</keyword>
<accession>A0ABW8THI8</accession>
<gene>
    <name evidence="1" type="ORF">ACJDT4_16255</name>
</gene>
<evidence type="ECO:0000313" key="1">
    <source>
        <dbReference type="EMBL" id="MFL0251973.1"/>
    </source>
</evidence>